<dbReference type="InterPro" id="IPR000073">
    <property type="entry name" value="AB_hydrolase_1"/>
</dbReference>
<dbReference type="PANTHER" id="PTHR43798:SF5">
    <property type="entry name" value="MONOACYLGLYCEROL LIPASE ABHD6"/>
    <property type="match status" value="1"/>
</dbReference>
<protein>
    <submittedName>
        <fullName evidence="2">Alpha/beta fold hydrolase</fullName>
    </submittedName>
</protein>
<gene>
    <name evidence="2" type="ORF">IHE55_09750</name>
</gene>
<dbReference type="RefSeq" id="WP_197988674.1">
    <property type="nucleotide sequence ID" value="NZ_JACYXC010000001.1"/>
</dbReference>
<organism evidence="2 3">
    <name type="scientific">Streptomyces pactum</name>
    <dbReference type="NCBI Taxonomy" id="68249"/>
    <lineage>
        <taxon>Bacteria</taxon>
        <taxon>Bacillati</taxon>
        <taxon>Actinomycetota</taxon>
        <taxon>Actinomycetes</taxon>
        <taxon>Kitasatosporales</taxon>
        <taxon>Streptomycetaceae</taxon>
        <taxon>Streptomyces</taxon>
    </lineage>
</organism>
<name>A0ABS0NIM9_9ACTN</name>
<evidence type="ECO:0000259" key="1">
    <source>
        <dbReference type="Pfam" id="PF12697"/>
    </source>
</evidence>
<evidence type="ECO:0000313" key="2">
    <source>
        <dbReference type="EMBL" id="MBH5335063.1"/>
    </source>
</evidence>
<dbReference type="PANTHER" id="PTHR43798">
    <property type="entry name" value="MONOACYLGLYCEROL LIPASE"/>
    <property type="match status" value="1"/>
</dbReference>
<keyword evidence="3" id="KW-1185">Reference proteome</keyword>
<dbReference type="SUPFAM" id="SSF53474">
    <property type="entry name" value="alpha/beta-Hydrolases"/>
    <property type="match status" value="1"/>
</dbReference>
<accession>A0ABS0NIM9</accession>
<dbReference type="InterPro" id="IPR029058">
    <property type="entry name" value="AB_hydrolase_fold"/>
</dbReference>
<dbReference type="InterPro" id="IPR050266">
    <property type="entry name" value="AB_hydrolase_sf"/>
</dbReference>
<dbReference type="Pfam" id="PF12697">
    <property type="entry name" value="Abhydrolase_6"/>
    <property type="match status" value="1"/>
</dbReference>
<sequence>MIPGPKEAVVVRRARTALTGGEPVRLLLVHGLAGSAALWDRYVERADPGCEVWTAELPWRGAGVPGWPDRPAEEWIDRAVAALPHHPDVVAGHSFGASALLSWLASPRPGAGTAGPGARGLRGAVLVSPFYRADEQRFDWDTLAYYLNDFDRILADGLRVSSGGRLEESVQRDMALKVRDRIGPYGWMRFFDLYLNTPRLPVGELRLPVQLLAGAEDFASDPAEAAELGRALPDAHVRVIPGVGHFPMVERADAFAEAVNGFLGTVTARPRPDAPLSAMEHN</sequence>
<feature type="domain" description="AB hydrolase-1" evidence="1">
    <location>
        <begin position="26"/>
        <end position="258"/>
    </location>
</feature>
<dbReference type="EMBL" id="JACYXC010000001">
    <property type="protein sequence ID" value="MBH5335063.1"/>
    <property type="molecule type" value="Genomic_DNA"/>
</dbReference>
<keyword evidence="2" id="KW-0378">Hydrolase</keyword>
<dbReference type="GO" id="GO:0016787">
    <property type="term" value="F:hydrolase activity"/>
    <property type="evidence" value="ECO:0007669"/>
    <property type="project" value="UniProtKB-KW"/>
</dbReference>
<dbReference type="Proteomes" id="UP000807371">
    <property type="component" value="Unassembled WGS sequence"/>
</dbReference>
<evidence type="ECO:0000313" key="3">
    <source>
        <dbReference type="Proteomes" id="UP000807371"/>
    </source>
</evidence>
<comment type="caution">
    <text evidence="2">The sequence shown here is derived from an EMBL/GenBank/DDBJ whole genome shotgun (WGS) entry which is preliminary data.</text>
</comment>
<dbReference type="Gene3D" id="3.40.50.1820">
    <property type="entry name" value="alpha/beta hydrolase"/>
    <property type="match status" value="1"/>
</dbReference>
<proteinExistence type="predicted"/>
<reference evidence="2 3" key="1">
    <citation type="submission" date="2020-09" db="EMBL/GenBank/DDBJ databases">
        <title>Biosynthesis of the nuclear factor of activated T cells inhibitor NFAT-133 and its congeners in Streptomyces pactum.</title>
        <authorList>
            <person name="Zhou W."/>
            <person name="Posri P."/>
            <person name="Abugrain M.E."/>
            <person name="Weisberg A.J."/>
            <person name="Chang J.H."/>
            <person name="Mahmud T."/>
        </authorList>
    </citation>
    <scope>NUCLEOTIDE SEQUENCE [LARGE SCALE GENOMIC DNA]</scope>
    <source>
        <strain evidence="2 3">ATCC 27456</strain>
    </source>
</reference>